<keyword evidence="1" id="KW-0472">Membrane</keyword>
<sequence>MTYQNHHSFSQQPNLALMFFTWYPNILLIIESFRKQDFKLKITKEYDMNSHSQWQLFTPTSPASNSPLPSYPAVFSMSSKKKLMQLPSEEYLPMVKPPAPSSKKLD</sequence>
<keyword evidence="3" id="KW-1185">Reference proteome</keyword>
<evidence type="ECO:0000313" key="2">
    <source>
        <dbReference type="EMBL" id="MBW0478738.1"/>
    </source>
</evidence>
<keyword evidence="1" id="KW-1133">Transmembrane helix</keyword>
<gene>
    <name evidence="2" type="ORF">O181_018453</name>
</gene>
<dbReference type="Proteomes" id="UP000765509">
    <property type="component" value="Unassembled WGS sequence"/>
</dbReference>
<evidence type="ECO:0000313" key="3">
    <source>
        <dbReference type="Proteomes" id="UP000765509"/>
    </source>
</evidence>
<protein>
    <submittedName>
        <fullName evidence="2">Uncharacterized protein</fullName>
    </submittedName>
</protein>
<name>A0A9Q3C944_9BASI</name>
<evidence type="ECO:0000256" key="1">
    <source>
        <dbReference type="SAM" id="Phobius"/>
    </source>
</evidence>
<comment type="caution">
    <text evidence="2">The sequence shown here is derived from an EMBL/GenBank/DDBJ whole genome shotgun (WGS) entry which is preliminary data.</text>
</comment>
<reference evidence="2" key="1">
    <citation type="submission" date="2021-03" db="EMBL/GenBank/DDBJ databases">
        <title>Draft genome sequence of rust myrtle Austropuccinia psidii MF-1, a brazilian biotype.</title>
        <authorList>
            <person name="Quecine M.C."/>
            <person name="Pachon D.M.R."/>
            <person name="Bonatelli M.L."/>
            <person name="Correr F.H."/>
            <person name="Franceschini L.M."/>
            <person name="Leite T.F."/>
            <person name="Margarido G.R.A."/>
            <person name="Almeida C.A."/>
            <person name="Ferrarezi J.A."/>
            <person name="Labate C.A."/>
        </authorList>
    </citation>
    <scope>NUCLEOTIDE SEQUENCE</scope>
    <source>
        <strain evidence="2">MF-1</strain>
    </source>
</reference>
<accession>A0A9Q3C944</accession>
<keyword evidence="1" id="KW-0812">Transmembrane</keyword>
<feature type="transmembrane region" description="Helical" evidence="1">
    <location>
        <begin position="15"/>
        <end position="33"/>
    </location>
</feature>
<dbReference type="EMBL" id="AVOT02005303">
    <property type="protein sequence ID" value="MBW0478738.1"/>
    <property type="molecule type" value="Genomic_DNA"/>
</dbReference>
<proteinExistence type="predicted"/>
<dbReference type="AlphaFoldDB" id="A0A9Q3C944"/>
<organism evidence="2 3">
    <name type="scientific">Austropuccinia psidii MF-1</name>
    <dbReference type="NCBI Taxonomy" id="1389203"/>
    <lineage>
        <taxon>Eukaryota</taxon>
        <taxon>Fungi</taxon>
        <taxon>Dikarya</taxon>
        <taxon>Basidiomycota</taxon>
        <taxon>Pucciniomycotina</taxon>
        <taxon>Pucciniomycetes</taxon>
        <taxon>Pucciniales</taxon>
        <taxon>Sphaerophragmiaceae</taxon>
        <taxon>Austropuccinia</taxon>
    </lineage>
</organism>